<evidence type="ECO:0000313" key="10">
    <source>
        <dbReference type="Proteomes" id="UP000000379"/>
    </source>
</evidence>
<organism evidence="9 10">
    <name type="scientific">Truepera radiovictrix (strain DSM 17093 / CIP 108686 / LMG 22925 / RQ-24)</name>
    <dbReference type="NCBI Taxonomy" id="649638"/>
    <lineage>
        <taxon>Bacteria</taxon>
        <taxon>Thermotogati</taxon>
        <taxon>Deinococcota</taxon>
        <taxon>Deinococci</taxon>
        <taxon>Trueperales</taxon>
        <taxon>Trueperaceae</taxon>
        <taxon>Truepera</taxon>
    </lineage>
</organism>
<dbReference type="HOGENOM" id="CLU_089876_7_2_0"/>
<dbReference type="InterPro" id="IPR003736">
    <property type="entry name" value="PAAI_dom"/>
</dbReference>
<evidence type="ECO:0000256" key="1">
    <source>
        <dbReference type="ARBA" id="ARBA00022801"/>
    </source>
</evidence>
<dbReference type="NCBIfam" id="TIGR00369">
    <property type="entry name" value="unchar_dom_1"/>
    <property type="match status" value="1"/>
</dbReference>
<dbReference type="EMBL" id="CP002049">
    <property type="protein sequence ID" value="ADI14250.1"/>
    <property type="molecule type" value="Genomic_DNA"/>
</dbReference>
<dbReference type="Proteomes" id="UP000000379">
    <property type="component" value="Chromosome"/>
</dbReference>
<comment type="catalytic activity">
    <reaction evidence="3">
        <text>a long-chain fatty acyl-CoA + H2O = a long-chain fatty acid + CoA + H(+)</text>
        <dbReference type="Rhea" id="RHEA:67680"/>
        <dbReference type="ChEBI" id="CHEBI:15377"/>
        <dbReference type="ChEBI" id="CHEBI:15378"/>
        <dbReference type="ChEBI" id="CHEBI:57287"/>
        <dbReference type="ChEBI" id="CHEBI:57560"/>
        <dbReference type="ChEBI" id="CHEBI:83139"/>
    </reaction>
</comment>
<dbReference type="GO" id="GO:0047617">
    <property type="term" value="F:fatty acyl-CoA hydrolase activity"/>
    <property type="evidence" value="ECO:0007669"/>
    <property type="project" value="UniProtKB-EC"/>
</dbReference>
<dbReference type="CDD" id="cd03443">
    <property type="entry name" value="PaaI_thioesterase"/>
    <property type="match status" value="1"/>
</dbReference>
<dbReference type="KEGG" id="tra:Trad_1123"/>
<keyword evidence="10" id="KW-1185">Reference proteome</keyword>
<dbReference type="InterPro" id="IPR006683">
    <property type="entry name" value="Thioestr_dom"/>
</dbReference>
<reference evidence="9 10" key="2">
    <citation type="journal article" date="2011" name="Stand. Genomic Sci.">
        <title>Complete genome sequence of Truepera radiovictrix type strain (RQ-24).</title>
        <authorList>
            <person name="Ivanova N."/>
            <person name="Rohde C."/>
            <person name="Munk C."/>
            <person name="Nolan M."/>
            <person name="Lucas S."/>
            <person name="Del Rio T.G."/>
            <person name="Tice H."/>
            <person name="Deshpande S."/>
            <person name="Cheng J.F."/>
            <person name="Tapia R."/>
            <person name="Han C."/>
            <person name="Goodwin L."/>
            <person name="Pitluck S."/>
            <person name="Liolios K."/>
            <person name="Mavromatis K."/>
            <person name="Mikhailova N."/>
            <person name="Pati A."/>
            <person name="Chen A."/>
            <person name="Palaniappan K."/>
            <person name="Land M."/>
            <person name="Hauser L."/>
            <person name="Chang Y.J."/>
            <person name="Jeffries C.D."/>
            <person name="Brambilla E."/>
            <person name="Rohde M."/>
            <person name="Goker M."/>
            <person name="Tindall B.J."/>
            <person name="Woyke T."/>
            <person name="Bristow J."/>
            <person name="Eisen J.A."/>
            <person name="Markowitz V."/>
            <person name="Hugenholtz P."/>
            <person name="Kyrpides N.C."/>
            <person name="Klenk H.P."/>
            <person name="Lapidus A."/>
        </authorList>
    </citation>
    <scope>NUCLEOTIDE SEQUENCE [LARGE SCALE GENOMIC DNA]</scope>
    <source>
        <strain evidence="10">DSM 17093 / CIP 108686 / LMG 22925 / RQ-24</strain>
    </source>
</reference>
<comment type="catalytic activity">
    <reaction evidence="2">
        <text>a fatty acyl-CoA + H2O = a fatty acid + CoA + H(+)</text>
        <dbReference type="Rhea" id="RHEA:16781"/>
        <dbReference type="ChEBI" id="CHEBI:15377"/>
        <dbReference type="ChEBI" id="CHEBI:15378"/>
        <dbReference type="ChEBI" id="CHEBI:28868"/>
        <dbReference type="ChEBI" id="CHEBI:57287"/>
        <dbReference type="ChEBI" id="CHEBI:77636"/>
        <dbReference type="EC" id="3.1.2.20"/>
    </reaction>
</comment>
<dbReference type="eggNOG" id="COG2050">
    <property type="taxonomic scope" value="Bacteria"/>
</dbReference>
<dbReference type="Pfam" id="PF03061">
    <property type="entry name" value="4HBT"/>
    <property type="match status" value="1"/>
</dbReference>
<reference evidence="10" key="1">
    <citation type="submission" date="2010-05" db="EMBL/GenBank/DDBJ databases">
        <title>The complete genome of Truepera radiovictris DSM 17093.</title>
        <authorList>
            <consortium name="US DOE Joint Genome Institute (JGI-PGF)"/>
            <person name="Lucas S."/>
            <person name="Copeland A."/>
            <person name="Lapidus A."/>
            <person name="Glavina del Rio T."/>
            <person name="Dalin E."/>
            <person name="Tice H."/>
            <person name="Bruce D."/>
            <person name="Goodwin L."/>
            <person name="Pitluck S."/>
            <person name="Kyrpides N."/>
            <person name="Mavromatis K."/>
            <person name="Ovchinnikova G."/>
            <person name="Munk A.C."/>
            <person name="Detter J.C."/>
            <person name="Han C."/>
            <person name="Tapia R."/>
            <person name="Land M."/>
            <person name="Hauser L."/>
            <person name="Markowitz V."/>
            <person name="Cheng J.-F."/>
            <person name="Hugenholtz P."/>
            <person name="Woyke T."/>
            <person name="Wu D."/>
            <person name="Tindall B."/>
            <person name="Pomrenke H.G."/>
            <person name="Brambilla E."/>
            <person name="Klenk H.-P."/>
            <person name="Eisen J.A."/>
        </authorList>
    </citation>
    <scope>NUCLEOTIDE SEQUENCE [LARGE SCALE GENOMIC DNA]</scope>
    <source>
        <strain evidence="10">DSM 17093 / CIP 108686 / LMG 22925 / RQ-24</strain>
    </source>
</reference>
<dbReference type="PANTHER" id="PTHR43240:SF20">
    <property type="entry name" value="MEDIUM_LONG-CHAIN ACYL-COA THIOESTERASE YIGI"/>
    <property type="match status" value="1"/>
</dbReference>
<accession>D7CVY7</accession>
<gene>
    <name evidence="9" type="ordered locus">Trad_1123</name>
</gene>
<keyword evidence="1" id="KW-0378">Hydrolase</keyword>
<feature type="domain" description="Thioesterase" evidence="8">
    <location>
        <begin position="58"/>
        <end position="133"/>
    </location>
</feature>
<evidence type="ECO:0000256" key="2">
    <source>
        <dbReference type="ARBA" id="ARBA00035880"/>
    </source>
</evidence>
<dbReference type="OrthoDB" id="9813158at2"/>
<dbReference type="SUPFAM" id="SSF54637">
    <property type="entry name" value="Thioesterase/thiol ester dehydrase-isomerase"/>
    <property type="match status" value="1"/>
</dbReference>
<dbReference type="EC" id="3.1.2.20" evidence="5"/>
<evidence type="ECO:0000313" key="9">
    <source>
        <dbReference type="EMBL" id="ADI14250.1"/>
    </source>
</evidence>
<dbReference type="STRING" id="649638.Trad_1123"/>
<sequence length="144" mass="15367">MLGDVDETALRTLFEELIPFNKLLGLKLERFTRTPAQVVSRLELRPEHIGNALRGMPHGGLLSALIDATAGAAAAVAVGDPERIPGVATIDMRVDYLKPAAGVQLLTTSDVMRSGSRVVVVRSELHDELGTLVALGSNVFNVAR</sequence>
<evidence type="ECO:0000256" key="4">
    <source>
        <dbReference type="ARBA" id="ARBA00038381"/>
    </source>
</evidence>
<evidence type="ECO:0000256" key="7">
    <source>
        <dbReference type="ARBA" id="ARBA00048062"/>
    </source>
</evidence>
<evidence type="ECO:0000256" key="6">
    <source>
        <dbReference type="ARBA" id="ARBA00040062"/>
    </source>
</evidence>
<proteinExistence type="inferred from homology"/>
<evidence type="ECO:0000256" key="5">
    <source>
        <dbReference type="ARBA" id="ARBA00038894"/>
    </source>
</evidence>
<dbReference type="Gene3D" id="3.10.129.10">
    <property type="entry name" value="Hotdog Thioesterase"/>
    <property type="match status" value="1"/>
</dbReference>
<name>D7CVY7_TRURR</name>
<protein>
    <recommendedName>
        <fullName evidence="6">Medium/long-chain acyl-CoA thioesterase YigI</fullName>
        <ecNumber evidence="5">3.1.2.20</ecNumber>
    </recommendedName>
</protein>
<comment type="similarity">
    <text evidence="4">Belongs to the YigI thioesterase family.</text>
</comment>
<dbReference type="NCBIfam" id="NF008675">
    <property type="entry name" value="PRK11688.1"/>
    <property type="match status" value="1"/>
</dbReference>
<evidence type="ECO:0000259" key="8">
    <source>
        <dbReference type="Pfam" id="PF03061"/>
    </source>
</evidence>
<dbReference type="InterPro" id="IPR029069">
    <property type="entry name" value="HotDog_dom_sf"/>
</dbReference>
<dbReference type="PANTHER" id="PTHR43240">
    <property type="entry name" value="1,4-DIHYDROXY-2-NAPHTHOYL-COA THIOESTERASE 1"/>
    <property type="match status" value="1"/>
</dbReference>
<evidence type="ECO:0000256" key="3">
    <source>
        <dbReference type="ARBA" id="ARBA00036002"/>
    </source>
</evidence>
<comment type="catalytic activity">
    <reaction evidence="7">
        <text>a medium-chain fatty acyl-CoA + H2O = a medium-chain fatty acid + CoA + H(+)</text>
        <dbReference type="Rhea" id="RHEA:68184"/>
        <dbReference type="ChEBI" id="CHEBI:15377"/>
        <dbReference type="ChEBI" id="CHEBI:15378"/>
        <dbReference type="ChEBI" id="CHEBI:57287"/>
        <dbReference type="ChEBI" id="CHEBI:59558"/>
        <dbReference type="ChEBI" id="CHEBI:90546"/>
    </reaction>
</comment>
<dbReference type="AlphaFoldDB" id="D7CVY7"/>